<evidence type="ECO:0000256" key="3">
    <source>
        <dbReference type="ARBA" id="ARBA00022638"/>
    </source>
</evidence>
<reference evidence="8" key="1">
    <citation type="journal article" date="2019" name="Int. J. Syst. Evol. Microbiol.">
        <title>The Global Catalogue of Microorganisms (GCM) 10K type strain sequencing project: providing services to taxonomists for standard genome sequencing and annotation.</title>
        <authorList>
            <consortium name="The Broad Institute Genomics Platform"/>
            <consortium name="The Broad Institute Genome Sequencing Center for Infectious Disease"/>
            <person name="Wu L."/>
            <person name="Ma J."/>
        </authorList>
    </citation>
    <scope>NUCLEOTIDE SEQUENCE [LARGE SCALE GENOMIC DNA]</scope>
    <source>
        <strain evidence="8">CGMCC 1.16326</strain>
    </source>
</reference>
<dbReference type="Pfam" id="PF00959">
    <property type="entry name" value="Phage_lysozyme"/>
    <property type="match status" value="1"/>
</dbReference>
<dbReference type="Proteomes" id="UP001596104">
    <property type="component" value="Unassembled WGS sequence"/>
</dbReference>
<evidence type="ECO:0000256" key="2">
    <source>
        <dbReference type="ARBA" id="ARBA00022529"/>
    </source>
</evidence>
<keyword evidence="5 6" id="KW-0326">Glycosidase</keyword>
<evidence type="ECO:0000256" key="5">
    <source>
        <dbReference type="ARBA" id="ARBA00023295"/>
    </source>
</evidence>
<dbReference type="Gene3D" id="1.10.530.40">
    <property type="match status" value="1"/>
</dbReference>
<gene>
    <name evidence="7" type="ORF">ACFPPC_10880</name>
</gene>
<dbReference type="PANTHER" id="PTHR38107:SF3">
    <property type="entry name" value="LYSOZYME RRRD-RELATED"/>
    <property type="match status" value="1"/>
</dbReference>
<evidence type="ECO:0000256" key="1">
    <source>
        <dbReference type="ARBA" id="ARBA00000632"/>
    </source>
</evidence>
<accession>A0ABW0H9W4</accession>
<sequence length="159" mass="16817">MSAVVSMRPRTRLQKGTAAAALAVTLVGGFEGLRLNAYRDVVGVATVCYGETRGVKIGDRHSKAECDAMLLKGLQEFEQGVLACTAVPMPEKRQVAIVSFAYNVGTGAYCKSSVARLLNAGQPAAACDALLKWNKAGGIVFPGLTRRRQAERALCSEGL</sequence>
<evidence type="ECO:0000313" key="7">
    <source>
        <dbReference type="EMBL" id="MFC5393137.1"/>
    </source>
</evidence>
<dbReference type="InterPro" id="IPR023347">
    <property type="entry name" value="Lysozyme_dom_sf"/>
</dbReference>
<name>A0ABW0H9W4_9HYPH</name>
<dbReference type="InterPro" id="IPR034690">
    <property type="entry name" value="Endolysin_T4_type"/>
</dbReference>
<dbReference type="PANTHER" id="PTHR38107">
    <property type="match status" value="1"/>
</dbReference>
<protein>
    <recommendedName>
        <fullName evidence="6">Lysozyme</fullName>
        <ecNumber evidence="6">3.2.1.17</ecNumber>
    </recommendedName>
</protein>
<dbReference type="InterPro" id="IPR043688">
    <property type="entry name" value="SAR_endolysin-like"/>
</dbReference>
<keyword evidence="2 6" id="KW-0929">Antimicrobial</keyword>
<dbReference type="EMBL" id="JBHSLV010000019">
    <property type="protein sequence ID" value="MFC5393137.1"/>
    <property type="molecule type" value="Genomic_DNA"/>
</dbReference>
<dbReference type="HAMAP" id="MF_04110">
    <property type="entry name" value="ENDOLYSIN_T4"/>
    <property type="match status" value="1"/>
</dbReference>
<dbReference type="EC" id="3.2.1.17" evidence="6"/>
<keyword evidence="4 6" id="KW-0378">Hydrolase</keyword>
<keyword evidence="8" id="KW-1185">Reference proteome</keyword>
<dbReference type="RefSeq" id="WP_377008086.1">
    <property type="nucleotide sequence ID" value="NZ_JBHSLV010000019.1"/>
</dbReference>
<comment type="caution">
    <text evidence="7">The sequence shown here is derived from an EMBL/GenBank/DDBJ whole genome shotgun (WGS) entry which is preliminary data.</text>
</comment>
<dbReference type="InterPro" id="IPR051018">
    <property type="entry name" value="Bacteriophage_GH24"/>
</dbReference>
<dbReference type="InterPro" id="IPR023346">
    <property type="entry name" value="Lysozyme-like_dom_sf"/>
</dbReference>
<dbReference type="InterPro" id="IPR002196">
    <property type="entry name" value="Glyco_hydro_24"/>
</dbReference>
<comment type="similarity">
    <text evidence="6">Belongs to the glycosyl hydrolase 24 family.</text>
</comment>
<evidence type="ECO:0000256" key="4">
    <source>
        <dbReference type="ARBA" id="ARBA00022801"/>
    </source>
</evidence>
<evidence type="ECO:0000256" key="6">
    <source>
        <dbReference type="RuleBase" id="RU003788"/>
    </source>
</evidence>
<organism evidence="7 8">
    <name type="scientific">Bosea vestrisii</name>
    <dbReference type="NCBI Taxonomy" id="151416"/>
    <lineage>
        <taxon>Bacteria</taxon>
        <taxon>Pseudomonadati</taxon>
        <taxon>Pseudomonadota</taxon>
        <taxon>Alphaproteobacteria</taxon>
        <taxon>Hyphomicrobiales</taxon>
        <taxon>Boseaceae</taxon>
        <taxon>Bosea</taxon>
    </lineage>
</organism>
<dbReference type="SUPFAM" id="SSF53955">
    <property type="entry name" value="Lysozyme-like"/>
    <property type="match status" value="1"/>
</dbReference>
<dbReference type="HAMAP" id="MF_04136">
    <property type="entry name" value="SAR_ENDOLYSIN"/>
    <property type="match status" value="1"/>
</dbReference>
<comment type="catalytic activity">
    <reaction evidence="1 6">
        <text>Hydrolysis of (1-&gt;4)-beta-linkages between N-acetylmuramic acid and N-acetyl-D-glucosamine residues in a peptidoglycan and between N-acetyl-D-glucosamine residues in chitodextrins.</text>
        <dbReference type="EC" id="3.2.1.17"/>
    </reaction>
</comment>
<proteinExistence type="inferred from homology"/>
<keyword evidence="3 6" id="KW-0081">Bacteriolytic enzyme</keyword>
<evidence type="ECO:0000313" key="8">
    <source>
        <dbReference type="Proteomes" id="UP001596104"/>
    </source>
</evidence>
<dbReference type="CDD" id="cd16900">
    <property type="entry name" value="endolysin_R21-like"/>
    <property type="match status" value="1"/>
</dbReference>